<gene>
    <name evidence="2" type="ORF">FGF80_14370</name>
</gene>
<dbReference type="EMBL" id="CP040637">
    <property type="protein sequence ID" value="QCW04342.1"/>
    <property type="molecule type" value="Genomic_DNA"/>
</dbReference>
<keyword evidence="2" id="KW-0378">Hydrolase</keyword>
<organism evidence="2 3">
    <name type="scientific">Natrinema pallidum</name>
    <dbReference type="NCBI Taxonomy" id="69527"/>
    <lineage>
        <taxon>Archaea</taxon>
        <taxon>Methanobacteriati</taxon>
        <taxon>Methanobacteriota</taxon>
        <taxon>Stenosarchaea group</taxon>
        <taxon>Halobacteria</taxon>
        <taxon>Halobacteriales</taxon>
        <taxon>Natrialbaceae</taxon>
        <taxon>Natrinema</taxon>
    </lineage>
</organism>
<dbReference type="PANTHER" id="PTHR43265:SF1">
    <property type="entry name" value="ESTERASE ESTD"/>
    <property type="match status" value="1"/>
</dbReference>
<dbReference type="InterPro" id="IPR053145">
    <property type="entry name" value="AB_hydrolase_Est10"/>
</dbReference>
<dbReference type="GeneID" id="96157208"/>
<accession>A0A4P9TJX1</accession>
<dbReference type="InterPro" id="IPR000073">
    <property type="entry name" value="AB_hydrolase_1"/>
</dbReference>
<proteinExistence type="predicted"/>
<dbReference type="Pfam" id="PF12697">
    <property type="entry name" value="Abhydrolase_6"/>
    <property type="match status" value="1"/>
</dbReference>
<keyword evidence="3" id="KW-1185">Reference proteome</keyword>
<dbReference type="SUPFAM" id="SSF53474">
    <property type="entry name" value="alpha/beta-Hydrolases"/>
    <property type="match status" value="1"/>
</dbReference>
<dbReference type="Gene3D" id="3.10.450.590">
    <property type="match status" value="1"/>
</dbReference>
<dbReference type="Proteomes" id="UP000307562">
    <property type="component" value="Chromosome"/>
</dbReference>
<feature type="domain" description="AB hydrolase-1" evidence="1">
    <location>
        <begin position="298"/>
        <end position="509"/>
    </location>
</feature>
<dbReference type="GO" id="GO:0052689">
    <property type="term" value="F:carboxylic ester hydrolase activity"/>
    <property type="evidence" value="ECO:0007669"/>
    <property type="project" value="TreeGrafter"/>
</dbReference>
<dbReference type="KEGG" id="npl:FGF80_14370"/>
<evidence type="ECO:0000313" key="3">
    <source>
        <dbReference type="Proteomes" id="UP000307562"/>
    </source>
</evidence>
<dbReference type="Gene3D" id="3.40.50.1820">
    <property type="entry name" value="alpha/beta hydrolase"/>
    <property type="match status" value="1"/>
</dbReference>
<dbReference type="AlphaFoldDB" id="A0A4P9TJX1"/>
<dbReference type="InterPro" id="IPR029058">
    <property type="entry name" value="AB_hydrolase_fold"/>
</dbReference>
<sequence length="540" mass="57945">MENEPGIRVRDPAFVPLLETNVGILEIDEDGTVRDDPRICEVDVGYERVAETLGVSQVSLEEPGDDEGPETYRDRIQSRRNDLVFIRQTVVGPVSMAPRRRTVLAAVSTAMASAAAGCADPLADATEEDGHDPATHRDAATAFVEDLAADRFDAASERFVAAERERRGDPGRLERLWMGYGAVGGAFEEIVETAVTTGTDVTAVDVTLAFAGGHHECRIVVDDRSRLVDCGVADQYERPSYVDSSAIATEDVTLAVDGCSLPGTVTTPADGDDVPGVVFVHDSGPVTRNAARGGTQLFTDLAEGLATRGIASLRYDKRLPVCEVDPGDYTLDHVTVDDAVRAIDTLRATESVDPDRVVVVGHGLGGRAAPRIAARDGAVAGIVGLAAPARPYHELTLAQLEHKVSVGDHEWTDLADVYETWTDEIERVRAGEYGSTETLLGKPGAFWDDLTAYDHLGTAAGIDAPRLFLQGTRDFQVSAADDLERWRSELEGADATFETYDGLDHLLMPGEGPSVEFAYAVRNTVAEGVVADLADWIDGR</sequence>
<reference evidence="3" key="1">
    <citation type="submission" date="2019-05" db="EMBL/GenBank/DDBJ databases">
        <title>Complete Genome Sequence and Methylation Pattern of the Halophilic Archaeon Natrinema pallidum BOL6-1.</title>
        <authorList>
            <person name="DasSarma P."/>
            <person name="DasSarma B.P."/>
            <person name="DasSarma S.L."/>
            <person name="Martinez F.L."/>
            <person name="Guzman D."/>
            <person name="Roberts R.J."/>
            <person name="DasSarma S."/>
        </authorList>
    </citation>
    <scope>NUCLEOTIDE SEQUENCE [LARGE SCALE GENOMIC DNA]</scope>
    <source>
        <strain evidence="3">BOL6-1</strain>
    </source>
</reference>
<evidence type="ECO:0000313" key="2">
    <source>
        <dbReference type="EMBL" id="QCW04342.1"/>
    </source>
</evidence>
<evidence type="ECO:0000259" key="1">
    <source>
        <dbReference type="Pfam" id="PF12697"/>
    </source>
</evidence>
<name>A0A4P9TJX1_9EURY</name>
<protein>
    <submittedName>
        <fullName evidence="2">Alpha/beta hydrolase</fullName>
    </submittedName>
</protein>
<dbReference type="PANTHER" id="PTHR43265">
    <property type="entry name" value="ESTERASE ESTD"/>
    <property type="match status" value="1"/>
</dbReference>
<dbReference type="RefSeq" id="WP_138654769.1">
    <property type="nucleotide sequence ID" value="NZ_CP040637.1"/>
</dbReference>